<reference evidence="1" key="2">
    <citation type="submission" date="2020-07" db="EMBL/GenBank/DDBJ databases">
        <authorList>
            <person name="Vera ALvarez R."/>
            <person name="Arias-Moreno D.M."/>
            <person name="Jimenez-Jacinto V."/>
            <person name="Jimenez-Bremont J.F."/>
            <person name="Swaminathan K."/>
            <person name="Moose S.P."/>
            <person name="Guerrero-Gonzalez M.L."/>
            <person name="Marino-Ramirez L."/>
            <person name="Landsman D."/>
            <person name="Rodriguez-Kessler M."/>
            <person name="Delgado-Sanchez P."/>
        </authorList>
    </citation>
    <scope>NUCLEOTIDE SEQUENCE</scope>
    <source>
        <tissue evidence="1">Cladode</tissue>
    </source>
</reference>
<accession>A0A7C9EPZ0</accession>
<sequence length="137" mass="15076">MSAESLINLLLPMSSFCNARVVTSSNRSSAVYTATLSLSSHWPTAWLPNWLSSASKSMPLMLLIVFVSCSSWDLNPHADAISASALDPKFINSDPAMLNNRASAILFLLPQVCWKSNWWEWNTIAGNFNCSFGCVDN</sequence>
<dbReference type="EMBL" id="GISG01251446">
    <property type="protein sequence ID" value="MBA4671626.1"/>
    <property type="molecule type" value="Transcribed_RNA"/>
</dbReference>
<name>A0A7C9EPZ0_OPUST</name>
<dbReference type="AlphaFoldDB" id="A0A7C9EPZ0"/>
<evidence type="ECO:0000313" key="1">
    <source>
        <dbReference type="EMBL" id="MBA4671626.1"/>
    </source>
</evidence>
<reference evidence="1" key="1">
    <citation type="journal article" date="2013" name="J. Plant Res.">
        <title>Effect of fungi and light on seed germination of three Opuntia species from semiarid lands of central Mexico.</title>
        <authorList>
            <person name="Delgado-Sanchez P."/>
            <person name="Jimenez-Bremont J.F."/>
            <person name="Guerrero-Gonzalez Mde L."/>
            <person name="Flores J."/>
        </authorList>
    </citation>
    <scope>NUCLEOTIDE SEQUENCE</scope>
    <source>
        <tissue evidence="1">Cladode</tissue>
    </source>
</reference>
<proteinExistence type="predicted"/>
<protein>
    <submittedName>
        <fullName evidence="1">Uncharacterized protein</fullName>
    </submittedName>
</protein>
<organism evidence="1">
    <name type="scientific">Opuntia streptacantha</name>
    <name type="common">Prickly pear cactus</name>
    <name type="synonym">Opuntia cardona</name>
    <dbReference type="NCBI Taxonomy" id="393608"/>
    <lineage>
        <taxon>Eukaryota</taxon>
        <taxon>Viridiplantae</taxon>
        <taxon>Streptophyta</taxon>
        <taxon>Embryophyta</taxon>
        <taxon>Tracheophyta</taxon>
        <taxon>Spermatophyta</taxon>
        <taxon>Magnoliopsida</taxon>
        <taxon>eudicotyledons</taxon>
        <taxon>Gunneridae</taxon>
        <taxon>Pentapetalae</taxon>
        <taxon>Caryophyllales</taxon>
        <taxon>Cactineae</taxon>
        <taxon>Cactaceae</taxon>
        <taxon>Opuntioideae</taxon>
        <taxon>Opuntia</taxon>
    </lineage>
</organism>